<proteinExistence type="predicted"/>
<dbReference type="OrthoDB" id="9050411at2759"/>
<reference evidence="2" key="1">
    <citation type="journal article" date="2023" name="DNA Res.">
        <title>Chromosome-level genome assembly of Phrynocephalus forsythii using third-generation DNA sequencing and Hi-C analysis.</title>
        <authorList>
            <person name="Qi Y."/>
            <person name="Zhao W."/>
            <person name="Zhao Y."/>
            <person name="Niu C."/>
            <person name="Cao S."/>
            <person name="Zhang Y."/>
        </authorList>
    </citation>
    <scope>NUCLEOTIDE SEQUENCE</scope>
    <source>
        <tissue evidence="2">Muscle</tissue>
    </source>
</reference>
<evidence type="ECO:0000313" key="2">
    <source>
        <dbReference type="EMBL" id="KAJ7304165.1"/>
    </source>
</evidence>
<feature type="region of interest" description="Disordered" evidence="1">
    <location>
        <begin position="139"/>
        <end position="173"/>
    </location>
</feature>
<dbReference type="EMBL" id="JAPFRF010000023">
    <property type="protein sequence ID" value="KAJ7304165.1"/>
    <property type="molecule type" value="Genomic_DNA"/>
</dbReference>
<dbReference type="Proteomes" id="UP001142489">
    <property type="component" value="Unassembled WGS sequence"/>
</dbReference>
<evidence type="ECO:0000256" key="1">
    <source>
        <dbReference type="SAM" id="MobiDB-lite"/>
    </source>
</evidence>
<sequence length="438" mass="48246">MPLPTALTGIQRSGSTCSRSLAGASAPVPAMPSGPLNPESLAQKQRKRHRHSHDPQAAPQKQARRGAPLTGLHHQSNPAMPPSVPGSFPSRVPLFSASTPPDLTFLQHSSGQAVSNPMVLRFDGHQWFISQMVPFQPGNLSASSSESDRDNDGRSQVTSAPQSDVGKPRPSSMAEKIKNYSDFIIRMAKSLNVPTHRPALQHSDHLFDKISPDFTAPVHLSVIPSFLSMAKETLQELSSPSTSSRFESFYRVHDEGAPFLLKRPHPNSVIVAVSQMQSSNKRVHIPPSKEGRKLDSMGRRLYSTASLAFKVANYQGVMGAYQRVLLDKLLPFLDLLPDSSKAEATAIYKEAMFVAAQQMLSARHASNCATRSLGAAVILRRHSWLRSTGLPEDIKGHIEYLPFEGEGLFHIKTDEIIQDLEKKRTIAKRLNLYPQHQK</sequence>
<organism evidence="2 3">
    <name type="scientific">Phrynocephalus forsythii</name>
    <dbReference type="NCBI Taxonomy" id="171643"/>
    <lineage>
        <taxon>Eukaryota</taxon>
        <taxon>Metazoa</taxon>
        <taxon>Chordata</taxon>
        <taxon>Craniata</taxon>
        <taxon>Vertebrata</taxon>
        <taxon>Euteleostomi</taxon>
        <taxon>Lepidosauria</taxon>
        <taxon>Squamata</taxon>
        <taxon>Bifurcata</taxon>
        <taxon>Unidentata</taxon>
        <taxon>Episquamata</taxon>
        <taxon>Toxicofera</taxon>
        <taxon>Iguania</taxon>
        <taxon>Acrodonta</taxon>
        <taxon>Agamidae</taxon>
        <taxon>Agaminae</taxon>
        <taxon>Phrynocephalus</taxon>
    </lineage>
</organism>
<keyword evidence="3" id="KW-1185">Reference proteome</keyword>
<feature type="compositionally biased region" description="Polar residues" evidence="1">
    <location>
        <begin position="8"/>
        <end position="19"/>
    </location>
</feature>
<name>A0A9Q0X9L5_9SAUR</name>
<accession>A0A9Q0X9L5</accession>
<dbReference type="AlphaFoldDB" id="A0A9Q0X9L5"/>
<gene>
    <name evidence="2" type="ORF">JRQ81_011695</name>
</gene>
<feature type="region of interest" description="Disordered" evidence="1">
    <location>
        <begin position="1"/>
        <end position="95"/>
    </location>
</feature>
<evidence type="ECO:0000313" key="3">
    <source>
        <dbReference type="Proteomes" id="UP001142489"/>
    </source>
</evidence>
<protein>
    <submittedName>
        <fullName evidence="2">Uncharacterized protein</fullName>
    </submittedName>
</protein>
<comment type="caution">
    <text evidence="2">The sequence shown here is derived from an EMBL/GenBank/DDBJ whole genome shotgun (WGS) entry which is preliminary data.</text>
</comment>
<dbReference type="Gene3D" id="1.10.287.3160">
    <property type="match status" value="1"/>
</dbReference>